<name>A0ABZ0U8M3_9FIRM</name>
<organism evidence="4 5">
    <name type="scientific">Blautia producta</name>
    <dbReference type="NCBI Taxonomy" id="33035"/>
    <lineage>
        <taxon>Bacteria</taxon>
        <taxon>Bacillati</taxon>
        <taxon>Bacillota</taxon>
        <taxon>Clostridia</taxon>
        <taxon>Lachnospirales</taxon>
        <taxon>Lachnospiraceae</taxon>
        <taxon>Blautia</taxon>
    </lineage>
</organism>
<evidence type="ECO:0000313" key="5">
    <source>
        <dbReference type="Proteomes" id="UP001325248"/>
    </source>
</evidence>
<reference evidence="4" key="1">
    <citation type="submission" date="2023-10" db="EMBL/GenBank/DDBJ databases">
        <title>Genome sequence of Blautia coccoides DSM 935.</title>
        <authorList>
            <person name="Boeer T."/>
            <person name="Bengelsdorf F.R."/>
            <person name="Daniel R."/>
            <person name="Poehlein A."/>
        </authorList>
    </citation>
    <scope>NUCLEOTIDE SEQUENCE [LARGE SCALE GENOMIC DNA]</scope>
    <source>
        <strain evidence="4">DSM 935</strain>
    </source>
</reference>
<evidence type="ECO:0000256" key="2">
    <source>
        <dbReference type="PROSITE-ProRule" id="PRU01091"/>
    </source>
</evidence>
<dbReference type="Gene3D" id="1.10.10.10">
    <property type="entry name" value="Winged helix-like DNA-binding domain superfamily/Winged helix DNA-binding domain"/>
    <property type="match status" value="1"/>
</dbReference>
<accession>A0ABZ0U8M3</accession>
<feature type="domain" description="OmpR/PhoB-type" evidence="3">
    <location>
        <begin position="42"/>
        <end position="142"/>
    </location>
</feature>
<proteinExistence type="predicted"/>
<dbReference type="CDD" id="cd00383">
    <property type="entry name" value="trans_reg_C"/>
    <property type="match status" value="1"/>
</dbReference>
<dbReference type="InterPro" id="IPR016032">
    <property type="entry name" value="Sig_transdc_resp-reg_C-effctor"/>
</dbReference>
<gene>
    <name evidence="4" type="ORF">BLCOC_19200</name>
</gene>
<dbReference type="EMBL" id="CP136422">
    <property type="protein sequence ID" value="WPX73570.1"/>
    <property type="molecule type" value="Genomic_DNA"/>
</dbReference>
<evidence type="ECO:0000256" key="1">
    <source>
        <dbReference type="ARBA" id="ARBA00023125"/>
    </source>
</evidence>
<dbReference type="SMART" id="SM00862">
    <property type="entry name" value="Trans_reg_C"/>
    <property type="match status" value="1"/>
</dbReference>
<dbReference type="InterPro" id="IPR001867">
    <property type="entry name" value="OmpR/PhoB-type_DNA-bd"/>
</dbReference>
<evidence type="ECO:0000259" key="3">
    <source>
        <dbReference type="PROSITE" id="PS51755"/>
    </source>
</evidence>
<keyword evidence="5" id="KW-1185">Reference proteome</keyword>
<dbReference type="PROSITE" id="PS51755">
    <property type="entry name" value="OMPR_PHOB"/>
    <property type="match status" value="1"/>
</dbReference>
<dbReference type="InterPro" id="IPR036388">
    <property type="entry name" value="WH-like_DNA-bd_sf"/>
</dbReference>
<sequence>MLEKVGDKNGKIVVIEFHENEEAVFQQTIEWLSHNLSYYPITMTERKLDLFIAPFTRTYTSESGENVYLTAKEFDLLYFLFCYKGQVFTKDQLYENVWGFHNAPEGSNLTSFIQKLRKKIEPSPDNPQYILTVWGVGYKFNEEKP</sequence>
<dbReference type="Proteomes" id="UP001325248">
    <property type="component" value="Chromosome"/>
</dbReference>
<dbReference type="SUPFAM" id="SSF46894">
    <property type="entry name" value="C-terminal effector domain of the bipartite response regulators"/>
    <property type="match status" value="1"/>
</dbReference>
<evidence type="ECO:0000313" key="4">
    <source>
        <dbReference type="EMBL" id="WPX73570.1"/>
    </source>
</evidence>
<feature type="DNA-binding region" description="OmpR/PhoB-type" evidence="2">
    <location>
        <begin position="42"/>
        <end position="142"/>
    </location>
</feature>
<keyword evidence="1 2" id="KW-0238">DNA-binding</keyword>
<dbReference type="Pfam" id="PF00486">
    <property type="entry name" value="Trans_reg_C"/>
    <property type="match status" value="1"/>
</dbReference>
<protein>
    <recommendedName>
        <fullName evidence="3">OmpR/PhoB-type domain-containing protein</fullName>
    </recommendedName>
</protein>